<name>A0A543DI18_9PSEU</name>
<dbReference type="AlphaFoldDB" id="A0A543DI18"/>
<organism evidence="1 2">
    <name type="scientific">Pseudonocardia kunmingensis</name>
    <dbReference type="NCBI Taxonomy" id="630975"/>
    <lineage>
        <taxon>Bacteria</taxon>
        <taxon>Bacillati</taxon>
        <taxon>Actinomycetota</taxon>
        <taxon>Actinomycetes</taxon>
        <taxon>Pseudonocardiales</taxon>
        <taxon>Pseudonocardiaceae</taxon>
        <taxon>Pseudonocardia</taxon>
    </lineage>
</organism>
<accession>A0A543DI18</accession>
<comment type="caution">
    <text evidence="1">The sequence shown here is derived from an EMBL/GenBank/DDBJ whole genome shotgun (WGS) entry which is preliminary data.</text>
</comment>
<dbReference type="Proteomes" id="UP000315677">
    <property type="component" value="Unassembled WGS sequence"/>
</dbReference>
<gene>
    <name evidence="1" type="ORF">FB558_4702</name>
</gene>
<dbReference type="EMBL" id="VFPA01000003">
    <property type="protein sequence ID" value="TQM08963.1"/>
    <property type="molecule type" value="Genomic_DNA"/>
</dbReference>
<protein>
    <submittedName>
        <fullName evidence="1">Uncharacterized protein</fullName>
    </submittedName>
</protein>
<proteinExistence type="predicted"/>
<sequence length="138" mass="15709">MTRAVEYRGGTVREVRNGRRTELLVQTPTGRWRVRVLTRRRGDWQTSIREGANPAPRANAVWAFVDLANGATRYYVAPEPWVVNDIRTEHEDYLARNGGQRVVTKDSEHHGIKTARVECWLGRWDLLGLADPEDADAG</sequence>
<evidence type="ECO:0000313" key="1">
    <source>
        <dbReference type="EMBL" id="TQM08963.1"/>
    </source>
</evidence>
<reference evidence="1 2" key="1">
    <citation type="submission" date="2019-06" db="EMBL/GenBank/DDBJ databases">
        <title>Sequencing the genomes of 1000 actinobacteria strains.</title>
        <authorList>
            <person name="Klenk H.-P."/>
        </authorList>
    </citation>
    <scope>NUCLEOTIDE SEQUENCE [LARGE SCALE GENOMIC DNA]</scope>
    <source>
        <strain evidence="1 2">DSM 45301</strain>
    </source>
</reference>
<keyword evidence="2" id="KW-1185">Reference proteome</keyword>
<evidence type="ECO:0000313" key="2">
    <source>
        <dbReference type="Proteomes" id="UP000315677"/>
    </source>
</evidence>